<dbReference type="AlphaFoldDB" id="A0A0C9WX31"/>
<dbReference type="HOGENOM" id="CLU_2306589_0_0_1"/>
<evidence type="ECO:0000313" key="1">
    <source>
        <dbReference type="EMBL" id="KIJ93383.1"/>
    </source>
</evidence>
<protein>
    <submittedName>
        <fullName evidence="1">Uncharacterized protein</fullName>
    </submittedName>
</protein>
<reference evidence="2" key="2">
    <citation type="submission" date="2015-01" db="EMBL/GenBank/DDBJ databases">
        <title>Evolutionary Origins and Diversification of the Mycorrhizal Mutualists.</title>
        <authorList>
            <consortium name="DOE Joint Genome Institute"/>
            <consortium name="Mycorrhizal Genomics Consortium"/>
            <person name="Kohler A."/>
            <person name="Kuo A."/>
            <person name="Nagy L.G."/>
            <person name="Floudas D."/>
            <person name="Copeland A."/>
            <person name="Barry K.W."/>
            <person name="Cichocki N."/>
            <person name="Veneault-Fourrey C."/>
            <person name="LaButti K."/>
            <person name="Lindquist E.A."/>
            <person name="Lipzen A."/>
            <person name="Lundell T."/>
            <person name="Morin E."/>
            <person name="Murat C."/>
            <person name="Riley R."/>
            <person name="Ohm R."/>
            <person name="Sun H."/>
            <person name="Tunlid A."/>
            <person name="Henrissat B."/>
            <person name="Grigoriev I.V."/>
            <person name="Hibbett D.S."/>
            <person name="Martin F."/>
        </authorList>
    </citation>
    <scope>NUCLEOTIDE SEQUENCE [LARGE SCALE GENOMIC DNA]</scope>
    <source>
        <strain evidence="2">LaAM-08-1</strain>
    </source>
</reference>
<dbReference type="Proteomes" id="UP000054477">
    <property type="component" value="Unassembled WGS sequence"/>
</dbReference>
<organism evidence="1 2">
    <name type="scientific">Laccaria amethystina LaAM-08-1</name>
    <dbReference type="NCBI Taxonomy" id="1095629"/>
    <lineage>
        <taxon>Eukaryota</taxon>
        <taxon>Fungi</taxon>
        <taxon>Dikarya</taxon>
        <taxon>Basidiomycota</taxon>
        <taxon>Agaricomycotina</taxon>
        <taxon>Agaricomycetes</taxon>
        <taxon>Agaricomycetidae</taxon>
        <taxon>Agaricales</taxon>
        <taxon>Agaricineae</taxon>
        <taxon>Hydnangiaceae</taxon>
        <taxon>Laccaria</taxon>
    </lineage>
</organism>
<accession>A0A0C9WX31</accession>
<sequence>MFVDLMSLNEGGIGYMTSTSRSLQKRRYHVPSIPRQTTLFELTVQDKHLCVRECIAATSSSPYRRGASSCVAHSIEDVLGSLGRPEQEVCGVRLRIDPGG</sequence>
<proteinExistence type="predicted"/>
<dbReference type="EMBL" id="KN838847">
    <property type="protein sequence ID" value="KIJ93383.1"/>
    <property type="molecule type" value="Genomic_DNA"/>
</dbReference>
<gene>
    <name evidence="1" type="ORF">K443DRAFT_401919</name>
</gene>
<evidence type="ECO:0000313" key="2">
    <source>
        <dbReference type="Proteomes" id="UP000054477"/>
    </source>
</evidence>
<keyword evidence="2" id="KW-1185">Reference proteome</keyword>
<name>A0A0C9WX31_9AGAR</name>
<reference evidence="1 2" key="1">
    <citation type="submission" date="2014-04" db="EMBL/GenBank/DDBJ databases">
        <authorList>
            <consortium name="DOE Joint Genome Institute"/>
            <person name="Kuo A."/>
            <person name="Kohler A."/>
            <person name="Nagy L.G."/>
            <person name="Floudas D."/>
            <person name="Copeland A."/>
            <person name="Barry K.W."/>
            <person name="Cichocki N."/>
            <person name="Veneault-Fourrey C."/>
            <person name="LaButti K."/>
            <person name="Lindquist E.A."/>
            <person name="Lipzen A."/>
            <person name="Lundell T."/>
            <person name="Morin E."/>
            <person name="Murat C."/>
            <person name="Sun H."/>
            <person name="Tunlid A."/>
            <person name="Henrissat B."/>
            <person name="Grigoriev I.V."/>
            <person name="Hibbett D.S."/>
            <person name="Martin F."/>
            <person name="Nordberg H.P."/>
            <person name="Cantor M.N."/>
            <person name="Hua S.X."/>
        </authorList>
    </citation>
    <scope>NUCLEOTIDE SEQUENCE [LARGE SCALE GENOMIC DNA]</scope>
    <source>
        <strain evidence="1 2">LaAM-08-1</strain>
    </source>
</reference>